<sequence length="85" mass="8700">MAPGNARPISPLANTASAASTPVAIDMARNGRPASRRNAVSAAASTHSVIMLATSMSILANCAAPKNKGIRPRMATAHRACATFR</sequence>
<name>A0A9P6XMR2_9FUNG</name>
<evidence type="ECO:0000313" key="2">
    <source>
        <dbReference type="Proteomes" id="UP000740926"/>
    </source>
</evidence>
<proteinExistence type="predicted"/>
<gene>
    <name evidence="1" type="ORF">G6F50_018460</name>
</gene>
<keyword evidence="2" id="KW-1185">Reference proteome</keyword>
<dbReference type="EMBL" id="JAANIU010018447">
    <property type="protein sequence ID" value="KAG1525357.1"/>
    <property type="molecule type" value="Genomic_DNA"/>
</dbReference>
<organism evidence="1 2">
    <name type="scientific">Rhizopus delemar</name>
    <dbReference type="NCBI Taxonomy" id="936053"/>
    <lineage>
        <taxon>Eukaryota</taxon>
        <taxon>Fungi</taxon>
        <taxon>Fungi incertae sedis</taxon>
        <taxon>Mucoromycota</taxon>
        <taxon>Mucoromycotina</taxon>
        <taxon>Mucoromycetes</taxon>
        <taxon>Mucorales</taxon>
        <taxon>Mucorineae</taxon>
        <taxon>Rhizopodaceae</taxon>
        <taxon>Rhizopus</taxon>
    </lineage>
</organism>
<evidence type="ECO:0000313" key="1">
    <source>
        <dbReference type="EMBL" id="KAG1525357.1"/>
    </source>
</evidence>
<dbReference type="Proteomes" id="UP000740926">
    <property type="component" value="Unassembled WGS sequence"/>
</dbReference>
<comment type="caution">
    <text evidence="1">The sequence shown here is derived from an EMBL/GenBank/DDBJ whole genome shotgun (WGS) entry which is preliminary data.</text>
</comment>
<dbReference type="AlphaFoldDB" id="A0A9P6XMR2"/>
<reference evidence="1 2" key="1">
    <citation type="journal article" date="2020" name="Microb. Genom.">
        <title>Genetic diversity of clinical and environmental Mucorales isolates obtained from an investigation of mucormycosis cases among solid organ transplant recipients.</title>
        <authorList>
            <person name="Nguyen M.H."/>
            <person name="Kaul D."/>
            <person name="Muto C."/>
            <person name="Cheng S.J."/>
            <person name="Richter R.A."/>
            <person name="Bruno V.M."/>
            <person name="Liu G."/>
            <person name="Beyhan S."/>
            <person name="Sundermann A.J."/>
            <person name="Mounaud S."/>
            <person name="Pasculle A.W."/>
            <person name="Nierman W.C."/>
            <person name="Driscoll E."/>
            <person name="Cumbie R."/>
            <person name="Clancy C.J."/>
            <person name="Dupont C.L."/>
        </authorList>
    </citation>
    <scope>NUCLEOTIDE SEQUENCE [LARGE SCALE GENOMIC DNA]</scope>
    <source>
        <strain evidence="1 2">GL24</strain>
    </source>
</reference>
<accession>A0A9P6XMR2</accession>
<protein>
    <submittedName>
        <fullName evidence="1">Uncharacterized protein</fullName>
    </submittedName>
</protein>